<proteinExistence type="inferred from homology"/>
<dbReference type="SUPFAM" id="SSF49478">
    <property type="entry name" value="Cna protein B-type domain"/>
    <property type="match status" value="1"/>
</dbReference>
<evidence type="ECO:0000256" key="4">
    <source>
        <dbReference type="ARBA" id="ARBA00022729"/>
    </source>
</evidence>
<dbReference type="EMBL" id="JADCKL010000005">
    <property type="protein sequence ID" value="MBE5063316.1"/>
    <property type="molecule type" value="Genomic_DNA"/>
</dbReference>
<dbReference type="Pfam" id="PF17802">
    <property type="entry name" value="SpaA"/>
    <property type="match status" value="6"/>
</dbReference>
<comment type="caution">
    <text evidence="8">The sequence shown here is derived from an EMBL/GenBank/DDBJ whole genome shotgun (WGS) entry which is preliminary data.</text>
</comment>
<feature type="transmembrane region" description="Helical" evidence="6">
    <location>
        <begin position="1010"/>
        <end position="1029"/>
    </location>
</feature>
<keyword evidence="3" id="KW-0964">Secreted</keyword>
<feature type="domain" description="Gram-positive cocci surface proteins LPxTG" evidence="7">
    <location>
        <begin position="1002"/>
        <end position="1035"/>
    </location>
</feature>
<evidence type="ECO:0000259" key="7">
    <source>
        <dbReference type="PROSITE" id="PS50847"/>
    </source>
</evidence>
<dbReference type="Pfam" id="PF20610">
    <property type="entry name" value="TED_2"/>
    <property type="match status" value="1"/>
</dbReference>
<dbReference type="InterPro" id="IPR013783">
    <property type="entry name" value="Ig-like_fold"/>
</dbReference>
<name>A0ABR9RK29_9FIRM</name>
<evidence type="ECO:0000256" key="5">
    <source>
        <dbReference type="ARBA" id="ARBA00023088"/>
    </source>
</evidence>
<keyword evidence="6" id="KW-0472">Membrane</keyword>
<gene>
    <name evidence="8" type="ORF">INF30_08575</name>
</gene>
<keyword evidence="9" id="KW-1185">Reference proteome</keyword>
<accession>A0ABR9RK29</accession>
<organism evidence="8 9">
    <name type="scientific">Claveliimonas monacensis</name>
    <dbReference type="NCBI Taxonomy" id="2779351"/>
    <lineage>
        <taxon>Bacteria</taxon>
        <taxon>Bacillati</taxon>
        <taxon>Bacillota</taxon>
        <taxon>Clostridia</taxon>
        <taxon>Lachnospirales</taxon>
        <taxon>Lachnospiraceae</taxon>
        <taxon>Claveliimonas</taxon>
    </lineage>
</organism>
<dbReference type="InterPro" id="IPR041033">
    <property type="entry name" value="SpaA_PFL_dom_1"/>
</dbReference>
<dbReference type="InterPro" id="IPR046751">
    <property type="entry name" value="TED_2"/>
</dbReference>
<evidence type="ECO:0000313" key="8">
    <source>
        <dbReference type="EMBL" id="MBE5063316.1"/>
    </source>
</evidence>
<dbReference type="InterPro" id="IPR019931">
    <property type="entry name" value="LPXTG_anchor"/>
</dbReference>
<keyword evidence="5" id="KW-0572">Peptidoglycan-anchor</keyword>
<evidence type="ECO:0000256" key="3">
    <source>
        <dbReference type="ARBA" id="ARBA00022525"/>
    </source>
</evidence>
<evidence type="ECO:0000256" key="2">
    <source>
        <dbReference type="ARBA" id="ARBA00022512"/>
    </source>
</evidence>
<dbReference type="PANTHER" id="PTHR36108:SF13">
    <property type="entry name" value="COLOSSIN-B-RELATED"/>
    <property type="match status" value="1"/>
</dbReference>
<dbReference type="PROSITE" id="PS50847">
    <property type="entry name" value="GRAM_POS_ANCHORING"/>
    <property type="match status" value="1"/>
</dbReference>
<dbReference type="RefSeq" id="WP_226394904.1">
    <property type="nucleotide sequence ID" value="NZ_JADCKL010000005.1"/>
</dbReference>
<evidence type="ECO:0000313" key="9">
    <source>
        <dbReference type="Proteomes" id="UP000758652"/>
    </source>
</evidence>
<evidence type="ECO:0000256" key="1">
    <source>
        <dbReference type="ARBA" id="ARBA00007257"/>
    </source>
</evidence>
<keyword evidence="6" id="KW-0812">Transmembrane</keyword>
<dbReference type="PANTHER" id="PTHR36108">
    <property type="entry name" value="COLOSSIN-B-RELATED"/>
    <property type="match status" value="1"/>
</dbReference>
<protein>
    <recommendedName>
        <fullName evidence="7">Gram-positive cocci surface proteins LPxTG domain-containing protein</fullName>
    </recommendedName>
</protein>
<keyword evidence="4" id="KW-0732">Signal</keyword>
<evidence type="ECO:0000256" key="6">
    <source>
        <dbReference type="SAM" id="Phobius"/>
    </source>
</evidence>
<dbReference type="Proteomes" id="UP000758652">
    <property type="component" value="Unassembled WGS sequence"/>
</dbReference>
<sequence>MKKILRVKWCVLFLSVIILCSAVLHLRAAEESEGENGPKEDEIIWTLGRDSEREETDRCAVTEGGITPRSAVGSLCTISHGASHSYGGWFTREFYVAAETGEYTGYCVQPMSPPPSGTYQVSKLDNDVIKALLMMAPGYPWFDSYGKIIYNEADNNTYAYAHAALSYAYEGSLTGLSASMQDGVKNMVHYATAAVQGSWAPEVHDNLGRYEVYIAYNDQQDIVWLEERPKGNVQLRKISAQTDVTDGNTCYSLEGAVYGVYTDAGCTAQVGELVTDASGTSGLLAVDAGSYYVKEKTAPRGYALDETVYKVEVAVGQTAQVNAEDIPQKNLLEVLLKKYDREVEFQEEGNAPQGAASLEGAEFTFRFYPGDYDSLEELEGVDPTRTWVLRSNEKGEVRMGEAFLVGGDPVWKDGNGTWFLPLGTVTIQETKAPQGYNISGETLLRRITPEGTGEQVQTYQTPDFAEDVIRGDLEIIKVYQNEEEKEDVLEGIEGVEFTLTSRTTGKEVVRIVTDHEGKATTRNRDWPRGRLVYDTYLVTETKTPEGYNPVEPFEVTIAEEQVTVSGIYRQDTLITSPIQVLKVDVSTGKVIPVAGAQFQLLDADKHVVTMTARYPEYQVYDTFVTDEQGRFTFPEKLKYGSYYLREVKAPEGYLLSEEELAFSVEEEKDWGSPLVIRFADENAMGRICVAKFETGQKEHLAGAEFEIRAAEDIVTPDGTVRLKKGELAGTLTTERGETVSGELFLGKYTIKETRQIPGFALAEETYQVELKYKDQTTPVVEEHLTVYNEPTSLVIRKCEKGTEGETVLAGVKFKVWLKQEHTEEGQETDGEEEASPDPDYTLEEIYETDKDGKIEIPYLLPDSTYCIQEVETLSGYLPEDTVHEIYVDAQGRIEGEAVCVWRCENDYTKLRISKLDGGSRQYLPGAELKLERKLDSGERELVESWTSGEEEKQFDRLPPGEYVLTEEQAPEGYTKAKPVDFTLQETGEEQKVEMLDEPLVEAPRTGDISYIPGLAAAAAGSLVLMTWVLRSRRRK</sequence>
<keyword evidence="6" id="KW-1133">Transmembrane helix</keyword>
<reference evidence="8 9" key="1">
    <citation type="submission" date="2020-10" db="EMBL/GenBank/DDBJ databases">
        <title>ChiBAC.</title>
        <authorList>
            <person name="Zenner C."/>
            <person name="Hitch T.C.A."/>
            <person name="Clavel T."/>
        </authorList>
    </citation>
    <scope>NUCLEOTIDE SEQUENCE [LARGE SCALE GENOMIC DNA]</scope>
    <source>
        <strain evidence="8 9">DSM 108991</strain>
    </source>
</reference>
<dbReference type="Gene3D" id="2.60.40.10">
    <property type="entry name" value="Immunoglobulins"/>
    <property type="match status" value="7"/>
</dbReference>
<comment type="similarity">
    <text evidence="1">Belongs to the serine-aspartate repeat-containing protein (SDr) family.</text>
</comment>
<keyword evidence="2" id="KW-0134">Cell wall</keyword>